<dbReference type="Proteomes" id="UP000245765">
    <property type="component" value="Unassembled WGS sequence"/>
</dbReference>
<reference evidence="6" key="1">
    <citation type="submission" date="2018-05" db="EMBL/GenBank/DDBJ databases">
        <authorList>
            <person name="Du Z."/>
            <person name="Wang X."/>
        </authorList>
    </citation>
    <scope>NUCLEOTIDE SEQUENCE [LARGE SCALE GENOMIC DNA]</scope>
    <source>
        <strain evidence="6">CQN31</strain>
    </source>
</reference>
<dbReference type="Pfam" id="PF02275">
    <property type="entry name" value="CBAH"/>
    <property type="match status" value="1"/>
</dbReference>
<protein>
    <submittedName>
        <fullName evidence="5">Choloylglycine hydrolase</fullName>
    </submittedName>
</protein>
<dbReference type="SUPFAM" id="SSF56235">
    <property type="entry name" value="N-terminal nucleophile aminohydrolases (Ntn hydrolases)"/>
    <property type="match status" value="1"/>
</dbReference>
<dbReference type="CDD" id="cd01902">
    <property type="entry name" value="Ntn_CGH"/>
    <property type="match status" value="1"/>
</dbReference>
<evidence type="ECO:0000259" key="4">
    <source>
        <dbReference type="Pfam" id="PF02275"/>
    </source>
</evidence>
<dbReference type="InterPro" id="IPR029055">
    <property type="entry name" value="Ntn_hydrolases_N"/>
</dbReference>
<name>A0A317FK41_9PROT</name>
<dbReference type="PANTHER" id="PTHR35527:SF2">
    <property type="entry name" value="HYDROLASE"/>
    <property type="match status" value="1"/>
</dbReference>
<evidence type="ECO:0000313" key="6">
    <source>
        <dbReference type="Proteomes" id="UP000245765"/>
    </source>
</evidence>
<evidence type="ECO:0000313" key="5">
    <source>
        <dbReference type="EMBL" id="PWS38447.1"/>
    </source>
</evidence>
<evidence type="ECO:0000256" key="2">
    <source>
        <dbReference type="ARBA" id="ARBA00022801"/>
    </source>
</evidence>
<keyword evidence="6" id="KW-1185">Reference proteome</keyword>
<accession>A0A317FK41</accession>
<dbReference type="EMBL" id="QGNA01000001">
    <property type="protein sequence ID" value="PWS38447.1"/>
    <property type="molecule type" value="Genomic_DNA"/>
</dbReference>
<proteinExistence type="inferred from homology"/>
<feature type="domain" description="Choloylglycine hydrolase/NAAA C-terminal" evidence="4">
    <location>
        <begin position="122"/>
        <end position="402"/>
    </location>
</feature>
<dbReference type="GO" id="GO:0016787">
    <property type="term" value="F:hydrolase activity"/>
    <property type="evidence" value="ECO:0007669"/>
    <property type="project" value="UniProtKB-KW"/>
</dbReference>
<dbReference type="InterPro" id="IPR052193">
    <property type="entry name" value="Peptidase_C59"/>
</dbReference>
<feature type="region of interest" description="Disordered" evidence="3">
    <location>
        <begin position="1"/>
        <end position="29"/>
    </location>
</feature>
<dbReference type="InterPro" id="IPR029132">
    <property type="entry name" value="CBAH/NAAA_C"/>
</dbReference>
<comment type="similarity">
    <text evidence="1">Belongs to the peptidase C59 family.</text>
</comment>
<dbReference type="Gene3D" id="3.60.60.10">
    <property type="entry name" value="Penicillin V Acylase, Chain A"/>
    <property type="match status" value="1"/>
</dbReference>
<comment type="caution">
    <text evidence="5">The sequence shown here is derived from an EMBL/GenBank/DDBJ whole genome shotgun (WGS) entry which is preliminary data.</text>
</comment>
<sequence>MRKMVLPARASTGTASRISSDRKAAGCPASQPRAAKTAAGSGAAMRAAACWIIRQCYLAQHSGVEAPLHPGVGRTAAPATAGATHGTTGGSAMTITLGRRWLLGAGVALPALAAIPRQAQACSRALWNWPGLGVFIGRNMDWFEDTESNIWILPRGMERNGATPVNPLRWTSRYGSLVVTVYDNTNVDGVNEAGLAGHVLYLPDTSTGPRDPSKPGLAIGHWLTWFLDTCGSVAEAVERTRAEPFQLRMAVEPNSGMPGTLHIALNDKGGDSAIFECINGRINIYHDRRYVVMTNQPTFDKQLENLGRFQGFGGTERLPGTHEAADRFVRAAYYVTHLPTPRSQREAVASIMSVMRNVSAPFGVADRARPNIATTIWRSVNSLEQRTMYFDGVYSANVFWMNYGTFHYAPGSGVRKLTVVGNYDLIGDVGARFTPATMFAGLPSNE</sequence>
<evidence type="ECO:0000256" key="1">
    <source>
        <dbReference type="ARBA" id="ARBA00006625"/>
    </source>
</evidence>
<dbReference type="AlphaFoldDB" id="A0A317FK41"/>
<organism evidence="5 6">
    <name type="scientific">Falsiroseomonas bella</name>
    <dbReference type="NCBI Taxonomy" id="2184016"/>
    <lineage>
        <taxon>Bacteria</taxon>
        <taxon>Pseudomonadati</taxon>
        <taxon>Pseudomonadota</taxon>
        <taxon>Alphaproteobacteria</taxon>
        <taxon>Acetobacterales</taxon>
        <taxon>Roseomonadaceae</taxon>
        <taxon>Falsiroseomonas</taxon>
    </lineage>
</organism>
<evidence type="ECO:0000256" key="3">
    <source>
        <dbReference type="SAM" id="MobiDB-lite"/>
    </source>
</evidence>
<dbReference type="PANTHER" id="PTHR35527">
    <property type="entry name" value="CHOLOYLGLYCINE HYDROLASE"/>
    <property type="match status" value="1"/>
</dbReference>
<gene>
    <name evidence="5" type="ORF">DFH01_03960</name>
</gene>
<keyword evidence="2 5" id="KW-0378">Hydrolase</keyword>